<sequence length="255" mass="28305">MSETKILAANTGRSNTPSTPFQSVAEIESEIKQVNNQIDSGLLKIADERKALAQVSPLNKQGKVFSNFDSADREIDDAKGKLATLCKVLESSEFISSNEKRPSISPSSKRLGDRPHDPSNYSVVPSVVTATNFHQKWNTTEIEAQKSSLSRNYFLKDETLLVDAELELVMILNGALSTDQLCKIKTKLDHQGALRAPNTYRAHRYKDSHTAQVQGSALGMIPASGTVTQKRRSGQTMKDVMVKRWRHDLSNPMDF</sequence>
<dbReference type="Proteomes" id="UP000887226">
    <property type="component" value="Unassembled WGS sequence"/>
</dbReference>
<feature type="region of interest" description="Disordered" evidence="1">
    <location>
        <begin position="97"/>
        <end position="121"/>
    </location>
</feature>
<dbReference type="OrthoDB" id="2195113at2759"/>
<name>A0A9P7Z715_9HELO</name>
<dbReference type="EMBL" id="MU253801">
    <property type="protein sequence ID" value="KAG9246535.1"/>
    <property type="molecule type" value="Genomic_DNA"/>
</dbReference>
<reference evidence="2" key="1">
    <citation type="journal article" date="2021" name="IMA Fungus">
        <title>Genomic characterization of three marine fungi, including Emericellopsis atlantica sp. nov. with signatures of a generalist lifestyle and marine biomass degradation.</title>
        <authorList>
            <person name="Hagestad O.C."/>
            <person name="Hou L."/>
            <person name="Andersen J.H."/>
            <person name="Hansen E.H."/>
            <person name="Altermark B."/>
            <person name="Li C."/>
            <person name="Kuhnert E."/>
            <person name="Cox R.J."/>
            <person name="Crous P.W."/>
            <person name="Spatafora J.W."/>
            <person name="Lail K."/>
            <person name="Amirebrahimi M."/>
            <person name="Lipzen A."/>
            <person name="Pangilinan J."/>
            <person name="Andreopoulos W."/>
            <person name="Hayes R.D."/>
            <person name="Ng V."/>
            <person name="Grigoriev I.V."/>
            <person name="Jackson S.A."/>
            <person name="Sutton T.D.S."/>
            <person name="Dobson A.D.W."/>
            <person name="Rama T."/>
        </authorList>
    </citation>
    <scope>NUCLEOTIDE SEQUENCE</scope>
    <source>
        <strain evidence="2">TRa3180A</strain>
    </source>
</reference>
<evidence type="ECO:0000313" key="3">
    <source>
        <dbReference type="Proteomes" id="UP000887226"/>
    </source>
</evidence>
<gene>
    <name evidence="2" type="ORF">BJ878DRAFT_478239</name>
</gene>
<feature type="region of interest" description="Disordered" evidence="1">
    <location>
        <begin position="1"/>
        <end position="20"/>
    </location>
</feature>
<dbReference type="AlphaFoldDB" id="A0A9P7Z715"/>
<protein>
    <submittedName>
        <fullName evidence="2">Uncharacterized protein</fullName>
    </submittedName>
</protein>
<proteinExistence type="predicted"/>
<keyword evidence="3" id="KW-1185">Reference proteome</keyword>
<organism evidence="2 3">
    <name type="scientific">Calycina marina</name>
    <dbReference type="NCBI Taxonomy" id="1763456"/>
    <lineage>
        <taxon>Eukaryota</taxon>
        <taxon>Fungi</taxon>
        <taxon>Dikarya</taxon>
        <taxon>Ascomycota</taxon>
        <taxon>Pezizomycotina</taxon>
        <taxon>Leotiomycetes</taxon>
        <taxon>Helotiales</taxon>
        <taxon>Pezizellaceae</taxon>
        <taxon>Calycina</taxon>
    </lineage>
</organism>
<evidence type="ECO:0000256" key="1">
    <source>
        <dbReference type="SAM" id="MobiDB-lite"/>
    </source>
</evidence>
<accession>A0A9P7Z715</accession>
<comment type="caution">
    <text evidence="2">The sequence shown here is derived from an EMBL/GenBank/DDBJ whole genome shotgun (WGS) entry which is preliminary data.</text>
</comment>
<feature type="compositionally biased region" description="Polar residues" evidence="1">
    <location>
        <begin position="11"/>
        <end position="20"/>
    </location>
</feature>
<evidence type="ECO:0000313" key="2">
    <source>
        <dbReference type="EMBL" id="KAG9246535.1"/>
    </source>
</evidence>